<keyword evidence="2" id="KW-1185">Reference proteome</keyword>
<reference evidence="2" key="1">
    <citation type="journal article" date="2010" name="Science">
        <title>Signatures of adaptation to obligate biotrophy in the Hyaloperonospora arabidopsidis genome.</title>
        <authorList>
            <person name="Baxter L."/>
            <person name="Tripathy S."/>
            <person name="Ishaque N."/>
            <person name="Boot N."/>
            <person name="Cabral A."/>
            <person name="Kemen E."/>
            <person name="Thines M."/>
            <person name="Ah-Fong A."/>
            <person name="Anderson R."/>
            <person name="Badejoko W."/>
            <person name="Bittner-Eddy P."/>
            <person name="Boore J.L."/>
            <person name="Chibucos M.C."/>
            <person name="Coates M."/>
            <person name="Dehal P."/>
            <person name="Delehaunty K."/>
            <person name="Dong S."/>
            <person name="Downton P."/>
            <person name="Dumas B."/>
            <person name="Fabro G."/>
            <person name="Fronick C."/>
            <person name="Fuerstenberg S.I."/>
            <person name="Fulton L."/>
            <person name="Gaulin E."/>
            <person name="Govers F."/>
            <person name="Hughes L."/>
            <person name="Humphray S."/>
            <person name="Jiang R.H."/>
            <person name="Judelson H."/>
            <person name="Kamoun S."/>
            <person name="Kyung K."/>
            <person name="Meijer H."/>
            <person name="Minx P."/>
            <person name="Morris P."/>
            <person name="Nelson J."/>
            <person name="Phuntumart V."/>
            <person name="Qutob D."/>
            <person name="Rehmany A."/>
            <person name="Rougon-Cardoso A."/>
            <person name="Ryden P."/>
            <person name="Torto-Alalibo T."/>
            <person name="Studholme D."/>
            <person name="Wang Y."/>
            <person name="Win J."/>
            <person name="Wood J."/>
            <person name="Clifton S.W."/>
            <person name="Rogers J."/>
            <person name="Van den Ackerveken G."/>
            <person name="Jones J.D."/>
            <person name="McDowell J.M."/>
            <person name="Beynon J."/>
            <person name="Tyler B.M."/>
        </authorList>
    </citation>
    <scope>NUCLEOTIDE SEQUENCE [LARGE SCALE GENOMIC DNA]</scope>
    <source>
        <strain evidence="2">Emoy2</strain>
    </source>
</reference>
<dbReference type="EnsemblProtists" id="HpaT803746">
    <property type="protein sequence ID" value="HpaP803746"/>
    <property type="gene ID" value="HpaG803746"/>
</dbReference>
<organism evidence="1 2">
    <name type="scientific">Hyaloperonospora arabidopsidis (strain Emoy2)</name>
    <name type="common">Downy mildew agent</name>
    <name type="synonym">Peronospora arabidopsidis</name>
    <dbReference type="NCBI Taxonomy" id="559515"/>
    <lineage>
        <taxon>Eukaryota</taxon>
        <taxon>Sar</taxon>
        <taxon>Stramenopiles</taxon>
        <taxon>Oomycota</taxon>
        <taxon>Peronosporomycetes</taxon>
        <taxon>Peronosporales</taxon>
        <taxon>Peronosporaceae</taxon>
        <taxon>Hyaloperonospora</taxon>
    </lineage>
</organism>
<proteinExistence type="predicted"/>
<dbReference type="Proteomes" id="UP000011713">
    <property type="component" value="Unassembled WGS sequence"/>
</dbReference>
<dbReference type="VEuPathDB" id="FungiDB:HpaG803746"/>
<dbReference type="EMBL" id="JH598116">
    <property type="status" value="NOT_ANNOTATED_CDS"/>
    <property type="molecule type" value="Genomic_DNA"/>
</dbReference>
<evidence type="ECO:0000313" key="2">
    <source>
        <dbReference type="Proteomes" id="UP000011713"/>
    </source>
</evidence>
<dbReference type="HOGENOM" id="CLU_1499066_0_0_1"/>
<protein>
    <submittedName>
        <fullName evidence="1">Uncharacterized protein</fullName>
    </submittedName>
</protein>
<dbReference type="InParanoid" id="M4BBT2"/>
<accession>M4BBT2</accession>
<dbReference type="AlphaFoldDB" id="M4BBT2"/>
<reference evidence="1" key="2">
    <citation type="submission" date="2015-06" db="UniProtKB">
        <authorList>
            <consortium name="EnsemblProtists"/>
        </authorList>
    </citation>
    <scope>IDENTIFICATION</scope>
    <source>
        <strain evidence="1">Emoy2</strain>
    </source>
</reference>
<sequence>MSFSLTFARGFARGCMRVFPLVFTLPAAGAKIYLCSALLSASSSDEDTTRVKGVFTAAYRIELSARSPVFEIVFIHPESQAEWSNAVFRIGKGSFQLQATEASYTGCQPASYDRHSHELLYSFHVLGMSSADPALIQNEMTAATPALIVSIESVDPEGAAEFGIYKWTVNLASTQCPEGL</sequence>
<name>M4BBT2_HYAAE</name>
<evidence type="ECO:0000313" key="1">
    <source>
        <dbReference type="EnsemblProtists" id="HpaP803746"/>
    </source>
</evidence>